<reference evidence="3 4" key="1">
    <citation type="submission" date="2019-05" db="EMBL/GenBank/DDBJ databases">
        <title>Mikania micrantha, genome provides insights into the molecular mechanism of rapid growth.</title>
        <authorList>
            <person name="Liu B."/>
        </authorList>
    </citation>
    <scope>NUCLEOTIDE SEQUENCE [LARGE SCALE GENOMIC DNA]</scope>
    <source>
        <strain evidence="3">NLD-2019</strain>
        <tissue evidence="3">Leaf</tissue>
    </source>
</reference>
<accession>A0A5N6NUW8</accession>
<feature type="domain" description="VQ" evidence="2">
    <location>
        <begin position="16"/>
        <end position="42"/>
    </location>
</feature>
<dbReference type="InterPro" id="IPR008889">
    <property type="entry name" value="VQ"/>
</dbReference>
<comment type="caution">
    <text evidence="3">The sequence shown here is derived from an EMBL/GenBank/DDBJ whole genome shotgun (WGS) entry which is preliminary data.</text>
</comment>
<dbReference type="InterPro" id="IPR039608">
    <property type="entry name" value="VQ_1/10"/>
</dbReference>
<gene>
    <name evidence="3" type="ORF">E3N88_18016</name>
</gene>
<sequence length="212" mass="23646">MSSSRTKRGDLVKVVIINTEYIETEANSFKYVVQQLTGRDSSNSAFSLNHRLSCGGGNDGGGVKEGCGGMSSSLLKKGMSFRDLDKLILELPSMDDESLNEPLMLKIILKKDENQRIKDKDNNKQRIFMADVGDIPPPPSPTPMRSHRGDSASGVHPYLSRMAHMEHPILIEVSDRGEEKEEITTAPEFMKSHKEVMKTQLAELERVELDID</sequence>
<evidence type="ECO:0000256" key="1">
    <source>
        <dbReference type="SAM" id="MobiDB-lite"/>
    </source>
</evidence>
<evidence type="ECO:0000313" key="4">
    <source>
        <dbReference type="Proteomes" id="UP000326396"/>
    </source>
</evidence>
<name>A0A5N6NUW8_9ASTR</name>
<dbReference type="EMBL" id="SZYD01000009">
    <property type="protein sequence ID" value="KAD5318070.1"/>
    <property type="molecule type" value="Genomic_DNA"/>
</dbReference>
<organism evidence="3 4">
    <name type="scientific">Mikania micrantha</name>
    <name type="common">bitter vine</name>
    <dbReference type="NCBI Taxonomy" id="192012"/>
    <lineage>
        <taxon>Eukaryota</taxon>
        <taxon>Viridiplantae</taxon>
        <taxon>Streptophyta</taxon>
        <taxon>Embryophyta</taxon>
        <taxon>Tracheophyta</taxon>
        <taxon>Spermatophyta</taxon>
        <taxon>Magnoliopsida</taxon>
        <taxon>eudicotyledons</taxon>
        <taxon>Gunneridae</taxon>
        <taxon>Pentapetalae</taxon>
        <taxon>asterids</taxon>
        <taxon>campanulids</taxon>
        <taxon>Asterales</taxon>
        <taxon>Asteraceae</taxon>
        <taxon>Asteroideae</taxon>
        <taxon>Heliantheae alliance</taxon>
        <taxon>Eupatorieae</taxon>
        <taxon>Mikania</taxon>
    </lineage>
</organism>
<dbReference type="AlphaFoldDB" id="A0A5N6NUW8"/>
<dbReference type="Pfam" id="PF05678">
    <property type="entry name" value="VQ"/>
    <property type="match status" value="1"/>
</dbReference>
<proteinExistence type="predicted"/>
<dbReference type="OrthoDB" id="691083at2759"/>
<evidence type="ECO:0000259" key="2">
    <source>
        <dbReference type="Pfam" id="PF05678"/>
    </source>
</evidence>
<evidence type="ECO:0000313" key="3">
    <source>
        <dbReference type="EMBL" id="KAD5318070.1"/>
    </source>
</evidence>
<feature type="region of interest" description="Disordered" evidence="1">
    <location>
        <begin position="131"/>
        <end position="153"/>
    </location>
</feature>
<dbReference type="PANTHER" id="PTHR34777">
    <property type="entry name" value="VQ MOTIF-CONTAINING PROTEIN 10"/>
    <property type="match status" value="1"/>
</dbReference>
<dbReference type="Proteomes" id="UP000326396">
    <property type="component" value="Linkage Group LG17"/>
</dbReference>
<dbReference type="PANTHER" id="PTHR34777:SF1">
    <property type="entry name" value="VQ MOTIF-CONTAINING PROTEIN 10"/>
    <property type="match status" value="1"/>
</dbReference>
<keyword evidence="4" id="KW-1185">Reference proteome</keyword>
<protein>
    <recommendedName>
        <fullName evidence="2">VQ domain-containing protein</fullName>
    </recommendedName>
</protein>